<dbReference type="Proteomes" id="UP000004471">
    <property type="component" value="Unassembled WGS sequence"/>
</dbReference>
<dbReference type="SUPFAM" id="SSF52777">
    <property type="entry name" value="CoA-dependent acyltransferases"/>
    <property type="match status" value="1"/>
</dbReference>
<comment type="caution">
    <text evidence="1">The sequence shown here is derived from an EMBL/GenBank/DDBJ whole genome shotgun (WGS) entry which is preliminary data.</text>
</comment>
<feature type="non-terminal residue" evidence="1">
    <location>
        <position position="80"/>
    </location>
</feature>
<reference evidence="1 2" key="1">
    <citation type="journal article" date="2011" name="PLoS Pathog.">
        <title>Dynamic evolution of pathogenicity revealed by sequencing and comparative genomics of 19 Pseudomonas syringae isolates.</title>
        <authorList>
            <person name="Baltrus D.A."/>
            <person name="Nishimura M.T."/>
            <person name="Romanchuk A."/>
            <person name="Chang J.H."/>
            <person name="Mukhtar M.S."/>
            <person name="Cherkis K."/>
            <person name="Roach J."/>
            <person name="Grant S.R."/>
            <person name="Jones C.D."/>
            <person name="Dangl J.L."/>
        </authorList>
    </citation>
    <scope>NUCLEOTIDE SEQUENCE [LARGE SCALE GENOMIC DNA]</scope>
    <source>
        <strain evidence="2">M301072PT</strain>
    </source>
</reference>
<protein>
    <submittedName>
        <fullName evidence="1">Amino acid adenylation</fullName>
    </submittedName>
</protein>
<sequence>MLGDIDEPTLPFGLHDVQGDGSAIAQASLALDSALSQRLRVQARQLGVSAASLIHLAFAQMLGRLSGREQVVFGTILMGR</sequence>
<gene>
    <name evidence="1" type="ORF">PSYJA_39370</name>
</gene>
<evidence type="ECO:0000313" key="2">
    <source>
        <dbReference type="Proteomes" id="UP000004471"/>
    </source>
</evidence>
<evidence type="ECO:0000313" key="1">
    <source>
        <dbReference type="EMBL" id="EGH34702.1"/>
    </source>
</evidence>
<dbReference type="EMBL" id="AEAH01002798">
    <property type="protein sequence ID" value="EGH34702.1"/>
    <property type="molecule type" value="Genomic_DNA"/>
</dbReference>
<name>F3FWW0_PSESX</name>
<dbReference type="AlphaFoldDB" id="F3FWW0"/>
<proteinExistence type="predicted"/>
<dbReference type="HOGENOM" id="CLU_196368_0_0_6"/>
<accession>F3FWW0</accession>
<dbReference type="Gene3D" id="3.30.559.30">
    <property type="entry name" value="Nonribosomal peptide synthetase, condensation domain"/>
    <property type="match status" value="1"/>
</dbReference>
<organism evidence="1 2">
    <name type="scientific">Pseudomonas syringae pv. japonica str. M301072</name>
    <dbReference type="NCBI Taxonomy" id="629262"/>
    <lineage>
        <taxon>Bacteria</taxon>
        <taxon>Pseudomonadati</taxon>
        <taxon>Pseudomonadota</taxon>
        <taxon>Gammaproteobacteria</taxon>
        <taxon>Pseudomonadales</taxon>
        <taxon>Pseudomonadaceae</taxon>
        <taxon>Pseudomonas</taxon>
        <taxon>Pseudomonas syringae</taxon>
    </lineage>
</organism>